<accession>A0A9P9K7Y9</accession>
<keyword evidence="2" id="KW-1185">Reference proteome</keyword>
<dbReference type="OrthoDB" id="5100250at2759"/>
<dbReference type="PANTHER" id="PTHR33307:SF6">
    <property type="entry name" value="ALPHA-RHAMNOSIDASE (EUROFUNG)-RELATED"/>
    <property type="match status" value="1"/>
</dbReference>
<dbReference type="InterPro" id="IPR016007">
    <property type="entry name" value="Alpha_rhamnosid"/>
</dbReference>
<dbReference type="Proteomes" id="UP000736672">
    <property type="component" value="Unassembled WGS sequence"/>
</dbReference>
<protein>
    <submittedName>
        <fullName evidence="1">Uncharacterized protein</fullName>
    </submittedName>
</protein>
<evidence type="ECO:0000313" key="1">
    <source>
        <dbReference type="EMBL" id="KAH7252882.1"/>
    </source>
</evidence>
<dbReference type="AlphaFoldDB" id="A0A9P9K7Y9"/>
<dbReference type="InterPro" id="IPR013783">
    <property type="entry name" value="Ig-like_fold"/>
</dbReference>
<comment type="caution">
    <text evidence="1">The sequence shown here is derived from an EMBL/GenBank/DDBJ whole genome shotgun (WGS) entry which is preliminary data.</text>
</comment>
<dbReference type="Pfam" id="PF25788">
    <property type="entry name" value="Ig_Rha78A_N"/>
    <property type="match status" value="1"/>
</dbReference>
<evidence type="ECO:0000313" key="2">
    <source>
        <dbReference type="Proteomes" id="UP000736672"/>
    </source>
</evidence>
<gene>
    <name evidence="1" type="ORF">B0J15DRAFT_549627</name>
</gene>
<organism evidence="1 2">
    <name type="scientific">Fusarium solani</name>
    <name type="common">Filamentous fungus</name>
    <dbReference type="NCBI Taxonomy" id="169388"/>
    <lineage>
        <taxon>Eukaryota</taxon>
        <taxon>Fungi</taxon>
        <taxon>Dikarya</taxon>
        <taxon>Ascomycota</taxon>
        <taxon>Pezizomycotina</taxon>
        <taxon>Sordariomycetes</taxon>
        <taxon>Hypocreomycetidae</taxon>
        <taxon>Hypocreales</taxon>
        <taxon>Nectriaceae</taxon>
        <taxon>Fusarium</taxon>
        <taxon>Fusarium solani species complex</taxon>
    </lineage>
</organism>
<sequence>MAVFISKVTLEHHHDALGIGQPRPRISWRFGGNVVDWEQSTYALEIGRGFITKHHTSSNDSLVVPGPESPLALYESAEARVRAHGQPGQTSTPWSAWATVEAGLLSEASYPI</sequence>
<reference evidence="1" key="1">
    <citation type="journal article" date="2021" name="Nat. Commun.">
        <title>Genetic determinants of endophytism in the Arabidopsis root mycobiome.</title>
        <authorList>
            <person name="Mesny F."/>
            <person name="Miyauchi S."/>
            <person name="Thiergart T."/>
            <person name="Pickel B."/>
            <person name="Atanasova L."/>
            <person name="Karlsson M."/>
            <person name="Huettel B."/>
            <person name="Barry K.W."/>
            <person name="Haridas S."/>
            <person name="Chen C."/>
            <person name="Bauer D."/>
            <person name="Andreopoulos W."/>
            <person name="Pangilinan J."/>
            <person name="LaButti K."/>
            <person name="Riley R."/>
            <person name="Lipzen A."/>
            <person name="Clum A."/>
            <person name="Drula E."/>
            <person name="Henrissat B."/>
            <person name="Kohler A."/>
            <person name="Grigoriev I.V."/>
            <person name="Martin F.M."/>
            <person name="Hacquard S."/>
        </authorList>
    </citation>
    <scope>NUCLEOTIDE SEQUENCE</scope>
    <source>
        <strain evidence="1">FSSC 5 MPI-SDFR-AT-0091</strain>
    </source>
</reference>
<proteinExistence type="predicted"/>
<name>A0A9P9K7Y9_FUSSL</name>
<dbReference type="Gene3D" id="2.60.40.10">
    <property type="entry name" value="Immunoglobulins"/>
    <property type="match status" value="1"/>
</dbReference>
<dbReference type="PANTHER" id="PTHR33307">
    <property type="entry name" value="ALPHA-RHAMNOSIDASE (EUROFUNG)"/>
    <property type="match status" value="1"/>
</dbReference>
<dbReference type="EMBL" id="JAGTJS010000011">
    <property type="protein sequence ID" value="KAH7252882.1"/>
    <property type="molecule type" value="Genomic_DNA"/>
</dbReference>